<gene>
    <name evidence="3" type="ORF">C8E87_0685</name>
</gene>
<protein>
    <recommendedName>
        <fullName evidence="1">ESAT-6-like protein</fullName>
    </recommendedName>
</protein>
<sequence length="110" mass="11673">MATQNLATATEGMQRAADEFESTNGGFRAINSTVNSAIAELGVSWTGEAAMKFQNAMAQWEQLFTGVMRELDVMRDSMLASKRDYTEGGDSALDAVSSFGSAVPQGIPGI</sequence>
<comment type="similarity">
    <text evidence="1">Belongs to the WXG100 family.</text>
</comment>
<feature type="region of interest" description="Disordered" evidence="2">
    <location>
        <begin position="1"/>
        <end position="22"/>
    </location>
</feature>
<dbReference type="NCBIfam" id="TIGR03930">
    <property type="entry name" value="WXG100_ESAT6"/>
    <property type="match status" value="1"/>
</dbReference>
<keyword evidence="4" id="KW-1185">Reference proteome</keyword>
<proteinExistence type="inferred from homology"/>
<dbReference type="EMBL" id="SNWR01000001">
    <property type="protein sequence ID" value="TDO37090.1"/>
    <property type="molecule type" value="Genomic_DNA"/>
</dbReference>
<name>A0A4R6JLB6_9ACTN</name>
<dbReference type="Pfam" id="PF06013">
    <property type="entry name" value="WXG100"/>
    <property type="match status" value="1"/>
</dbReference>
<dbReference type="AlphaFoldDB" id="A0A4R6JLB6"/>
<dbReference type="InterPro" id="IPR036689">
    <property type="entry name" value="ESAT-6-like_sf"/>
</dbReference>
<dbReference type="InterPro" id="IPR010310">
    <property type="entry name" value="T7SS_ESAT-6-like"/>
</dbReference>
<dbReference type="OrthoDB" id="4554345at2"/>
<dbReference type="RefSeq" id="WP_133871761.1">
    <property type="nucleotide sequence ID" value="NZ_BOMD01000100.1"/>
</dbReference>
<organism evidence="3 4">
    <name type="scientific">Paractinoplanes brasiliensis</name>
    <dbReference type="NCBI Taxonomy" id="52695"/>
    <lineage>
        <taxon>Bacteria</taxon>
        <taxon>Bacillati</taxon>
        <taxon>Actinomycetota</taxon>
        <taxon>Actinomycetes</taxon>
        <taxon>Micromonosporales</taxon>
        <taxon>Micromonosporaceae</taxon>
        <taxon>Paractinoplanes</taxon>
    </lineage>
</organism>
<dbReference type="Proteomes" id="UP000294901">
    <property type="component" value="Unassembled WGS sequence"/>
</dbReference>
<reference evidence="3 4" key="1">
    <citation type="submission" date="2019-03" db="EMBL/GenBank/DDBJ databases">
        <title>Sequencing the genomes of 1000 actinobacteria strains.</title>
        <authorList>
            <person name="Klenk H.-P."/>
        </authorList>
    </citation>
    <scope>NUCLEOTIDE SEQUENCE [LARGE SCALE GENOMIC DNA]</scope>
    <source>
        <strain evidence="3 4">DSM 43805</strain>
    </source>
</reference>
<evidence type="ECO:0000256" key="2">
    <source>
        <dbReference type="SAM" id="MobiDB-lite"/>
    </source>
</evidence>
<accession>A0A4R6JLB6</accession>
<evidence type="ECO:0000313" key="4">
    <source>
        <dbReference type="Proteomes" id="UP000294901"/>
    </source>
</evidence>
<evidence type="ECO:0000313" key="3">
    <source>
        <dbReference type="EMBL" id="TDO37090.1"/>
    </source>
</evidence>
<comment type="caution">
    <text evidence="3">The sequence shown here is derived from an EMBL/GenBank/DDBJ whole genome shotgun (WGS) entry which is preliminary data.</text>
</comment>
<evidence type="ECO:0000256" key="1">
    <source>
        <dbReference type="RuleBase" id="RU362001"/>
    </source>
</evidence>
<dbReference type="Gene3D" id="1.10.287.1060">
    <property type="entry name" value="ESAT-6-like"/>
    <property type="match status" value="1"/>
</dbReference>
<dbReference type="SUPFAM" id="SSF140453">
    <property type="entry name" value="EsxAB dimer-like"/>
    <property type="match status" value="1"/>
</dbReference>